<evidence type="ECO:0000313" key="2">
    <source>
        <dbReference type="EMBL" id="KAJ8489264.1"/>
    </source>
</evidence>
<evidence type="ECO:0000256" key="1">
    <source>
        <dbReference type="SAM" id="Phobius"/>
    </source>
</evidence>
<protein>
    <recommendedName>
        <fullName evidence="4">F-box domain-containing protein</fullName>
    </recommendedName>
</protein>
<dbReference type="SUPFAM" id="SSF81383">
    <property type="entry name" value="F-box domain"/>
    <property type="match status" value="1"/>
</dbReference>
<dbReference type="EMBL" id="JAPEVG010000051">
    <property type="protein sequence ID" value="KAJ8489264.1"/>
    <property type="molecule type" value="Genomic_DNA"/>
</dbReference>
<comment type="caution">
    <text evidence="2">The sequence shown here is derived from an EMBL/GenBank/DDBJ whole genome shotgun (WGS) entry which is preliminary data.</text>
</comment>
<gene>
    <name evidence="2" type="ORF">ONZ51_g3022</name>
</gene>
<evidence type="ECO:0008006" key="4">
    <source>
        <dbReference type="Google" id="ProtNLM"/>
    </source>
</evidence>
<dbReference type="InterPro" id="IPR036047">
    <property type="entry name" value="F-box-like_dom_sf"/>
</dbReference>
<reference evidence="2" key="1">
    <citation type="submission" date="2022-11" db="EMBL/GenBank/DDBJ databases">
        <title>Genome Sequence of Cubamyces cubensis.</title>
        <authorList>
            <person name="Buettner E."/>
        </authorList>
    </citation>
    <scope>NUCLEOTIDE SEQUENCE</scope>
    <source>
        <strain evidence="2">MPL-01</strain>
    </source>
</reference>
<name>A0AAD7TYI3_9APHY</name>
<evidence type="ECO:0000313" key="3">
    <source>
        <dbReference type="Proteomes" id="UP001215151"/>
    </source>
</evidence>
<keyword evidence="1" id="KW-0812">Transmembrane</keyword>
<proteinExistence type="predicted"/>
<keyword evidence="1" id="KW-1133">Transmembrane helix</keyword>
<organism evidence="2 3">
    <name type="scientific">Trametes cubensis</name>
    <dbReference type="NCBI Taxonomy" id="1111947"/>
    <lineage>
        <taxon>Eukaryota</taxon>
        <taxon>Fungi</taxon>
        <taxon>Dikarya</taxon>
        <taxon>Basidiomycota</taxon>
        <taxon>Agaricomycotina</taxon>
        <taxon>Agaricomycetes</taxon>
        <taxon>Polyporales</taxon>
        <taxon>Polyporaceae</taxon>
        <taxon>Trametes</taxon>
    </lineage>
</organism>
<dbReference type="Proteomes" id="UP001215151">
    <property type="component" value="Unassembled WGS sequence"/>
</dbReference>
<dbReference type="CDD" id="cd09917">
    <property type="entry name" value="F-box_SF"/>
    <property type="match status" value="1"/>
</dbReference>
<dbReference type="AlphaFoldDB" id="A0AAD7TYI3"/>
<keyword evidence="3" id="KW-1185">Reference proteome</keyword>
<keyword evidence="1" id="KW-0472">Membrane</keyword>
<feature type="transmembrane region" description="Helical" evidence="1">
    <location>
        <begin position="18"/>
        <end position="36"/>
    </location>
</feature>
<accession>A0AAD7TYI3</accession>
<sequence length="391" mass="44353">MPSARLAQVAEIRRLRRIVLAGVAVAAIVVAGLSLYNVNGGASKSETTNDTILEEEDGWTSAYAVDARQCKMLAKFGEWYPREAESALAYQLRLPSLPLQVAEWCRKGAKATQRSPLLRCPLELVLSILDYLKYWDVVCLSITCKDLLELSKTTLLTRLRKKYAPWAHSRLACLLYSHPPGLLTAEEVAEYMHADLSDLYDGHWEPEFGSWALEVYEHCDCLPPYNYREQKYRNAVIDAILEDGKNGMQSVTQARLDQEMLCALWPYRDHEVSYAPGVPVLCNESKGLYIRQDTLNVGVKYPATLSHALAVKIMWCPGETWLYVGCSEAYAERIVQGDWAGDRFCMVTLDTMPKLGGGREWQDATDDVRPVLQHLWDMNEFEDFGSRDDFY</sequence>